<evidence type="ECO:0000256" key="2">
    <source>
        <dbReference type="SAM" id="SignalP"/>
    </source>
</evidence>
<dbReference type="InterPro" id="IPR012338">
    <property type="entry name" value="Beta-lactam/transpept-like"/>
</dbReference>
<dbReference type="InterPro" id="IPR051478">
    <property type="entry name" value="Beta-lactamase-like_AB/R"/>
</dbReference>
<feature type="domain" description="Beta-lactamase-related" evidence="3">
    <location>
        <begin position="98"/>
        <end position="402"/>
    </location>
</feature>
<dbReference type="Pfam" id="PF26335">
    <property type="entry name" value="ARB_00930_C"/>
    <property type="match status" value="1"/>
</dbReference>
<dbReference type="InterPro" id="IPR001466">
    <property type="entry name" value="Beta-lactam-related"/>
</dbReference>
<gene>
    <name evidence="5" type="ORF">B0I35DRAFT_440651</name>
</gene>
<dbReference type="EMBL" id="JAGPNK010000013">
    <property type="protein sequence ID" value="KAH7309804.1"/>
    <property type="molecule type" value="Genomic_DNA"/>
</dbReference>
<dbReference type="PANTHER" id="PTHR22935:SF95">
    <property type="entry name" value="BETA-LACTAMASE-LIKE 1-RELATED"/>
    <property type="match status" value="1"/>
</dbReference>
<dbReference type="PANTHER" id="PTHR22935">
    <property type="entry name" value="PENICILLIN-BINDING PROTEIN"/>
    <property type="match status" value="1"/>
</dbReference>
<feature type="signal peptide" evidence="2">
    <location>
        <begin position="1"/>
        <end position="24"/>
    </location>
</feature>
<evidence type="ECO:0000259" key="4">
    <source>
        <dbReference type="Pfam" id="PF26335"/>
    </source>
</evidence>
<comment type="caution">
    <text evidence="5">The sequence shown here is derived from an EMBL/GenBank/DDBJ whole genome shotgun (WGS) entry which is preliminary data.</text>
</comment>
<feature type="chain" id="PRO_5035423577" evidence="2">
    <location>
        <begin position="25"/>
        <end position="586"/>
    </location>
</feature>
<evidence type="ECO:0000259" key="3">
    <source>
        <dbReference type="Pfam" id="PF00144"/>
    </source>
</evidence>
<dbReference type="Gene3D" id="3.40.710.10">
    <property type="entry name" value="DD-peptidase/beta-lactamase superfamily"/>
    <property type="match status" value="1"/>
</dbReference>
<dbReference type="SUPFAM" id="SSF56601">
    <property type="entry name" value="beta-lactamase/transpeptidase-like"/>
    <property type="match status" value="1"/>
</dbReference>
<protein>
    <submittedName>
        <fullName evidence="5">Beta-lactamase/transpeptidase-like protein</fullName>
    </submittedName>
</protein>
<comment type="similarity">
    <text evidence="1">Belongs to the beta-lactamase family.</text>
</comment>
<sequence length="586" mass="63770">MKPFMNPLLTLNVLLGLWPVLCPASLVCRPEGPVLPRPSSLQASSVFKDAAANLSETLTAALDGTIKAGFPTQNLSFSVAIVSIDQPDPGTPLWEYHHLSSANTRGTRRLDRHSQYLIGSITKVLSDYVLMKSGVDLDTPITSYIPELAKNASRIHWQDVTLRMLASHLAGAPTNYAFSEHYYLKDVFQSYGFPPIDDSAYPPCGVSGLNSACTAQEFLAGMANSYPYAAPMERPAYSNIAFTILTLALERVTGKSYTQLIKEFVTEPLGMKNTFPSPGNDSQAIIPPGDSNWGTDYGIDTPAGGLVSSISDLSKFTHALLSSRLNLTATETRGWLKPAAFAGNLQTAVGMPWEIWRPDTLTPKHPHHVTVYGKGGGALLYRSQLSVVDEYGIAVIVLTAGEMNAAAYLPNAVLSTILPAVDDASREMAKTKYARRFHTSSSTKSPVPVEATLVLDDDSLLLSSIQRNGSDVLTAMTDLWSLIMTNFASPIGSTVRLFPQELDEQVTLDGKPATREIWRLWPQALPQPDSDLPGYGIDATNCMSWTLGDWVHYGGEPIDRAVFYRHGGDVVGFELPFLRSGIMRPL</sequence>
<keyword evidence="2" id="KW-0732">Signal</keyword>
<dbReference type="OrthoDB" id="6220758at2759"/>
<dbReference type="Pfam" id="PF00144">
    <property type="entry name" value="Beta-lactamase"/>
    <property type="match status" value="1"/>
</dbReference>
<organism evidence="5 6">
    <name type="scientific">Stachybotrys elegans</name>
    <dbReference type="NCBI Taxonomy" id="80388"/>
    <lineage>
        <taxon>Eukaryota</taxon>
        <taxon>Fungi</taxon>
        <taxon>Dikarya</taxon>
        <taxon>Ascomycota</taxon>
        <taxon>Pezizomycotina</taxon>
        <taxon>Sordariomycetes</taxon>
        <taxon>Hypocreomycetidae</taxon>
        <taxon>Hypocreales</taxon>
        <taxon>Stachybotryaceae</taxon>
        <taxon>Stachybotrys</taxon>
    </lineage>
</organism>
<dbReference type="InterPro" id="IPR058664">
    <property type="entry name" value="ARB_00930-like_C"/>
</dbReference>
<reference evidence="5" key="1">
    <citation type="journal article" date="2021" name="Nat. Commun.">
        <title>Genetic determinants of endophytism in the Arabidopsis root mycobiome.</title>
        <authorList>
            <person name="Mesny F."/>
            <person name="Miyauchi S."/>
            <person name="Thiergart T."/>
            <person name="Pickel B."/>
            <person name="Atanasova L."/>
            <person name="Karlsson M."/>
            <person name="Huettel B."/>
            <person name="Barry K.W."/>
            <person name="Haridas S."/>
            <person name="Chen C."/>
            <person name="Bauer D."/>
            <person name="Andreopoulos W."/>
            <person name="Pangilinan J."/>
            <person name="LaButti K."/>
            <person name="Riley R."/>
            <person name="Lipzen A."/>
            <person name="Clum A."/>
            <person name="Drula E."/>
            <person name="Henrissat B."/>
            <person name="Kohler A."/>
            <person name="Grigoriev I.V."/>
            <person name="Martin F.M."/>
            <person name="Hacquard S."/>
        </authorList>
    </citation>
    <scope>NUCLEOTIDE SEQUENCE</scope>
    <source>
        <strain evidence="5">MPI-CAGE-CH-0235</strain>
    </source>
</reference>
<keyword evidence="6" id="KW-1185">Reference proteome</keyword>
<name>A0A8K0SI09_9HYPO</name>
<dbReference type="AlphaFoldDB" id="A0A8K0SI09"/>
<proteinExistence type="inferred from homology"/>
<dbReference type="Proteomes" id="UP000813444">
    <property type="component" value="Unassembled WGS sequence"/>
</dbReference>
<evidence type="ECO:0000313" key="6">
    <source>
        <dbReference type="Proteomes" id="UP000813444"/>
    </source>
</evidence>
<accession>A0A8K0SI09</accession>
<feature type="domain" description="Beta-lactamase-like ARB-00930-like C-terminal" evidence="4">
    <location>
        <begin position="426"/>
        <end position="584"/>
    </location>
</feature>
<evidence type="ECO:0000256" key="1">
    <source>
        <dbReference type="ARBA" id="ARBA00038473"/>
    </source>
</evidence>
<evidence type="ECO:0000313" key="5">
    <source>
        <dbReference type="EMBL" id="KAH7309804.1"/>
    </source>
</evidence>